<evidence type="ECO:0000313" key="3">
    <source>
        <dbReference type="Proteomes" id="UP000285906"/>
    </source>
</evidence>
<organism evidence="2 3">
    <name type="scientific">Epilithonimonas arachidiradicis</name>
    <dbReference type="NCBI Taxonomy" id="1617282"/>
    <lineage>
        <taxon>Bacteria</taxon>
        <taxon>Pseudomonadati</taxon>
        <taxon>Bacteroidota</taxon>
        <taxon>Flavobacteriia</taxon>
        <taxon>Flavobacteriales</taxon>
        <taxon>Weeksellaceae</taxon>
        <taxon>Chryseobacterium group</taxon>
        <taxon>Epilithonimonas</taxon>
    </lineage>
</organism>
<gene>
    <name evidence="2" type="ORF">BXY58_0588</name>
    <name evidence="1" type="ORF">GCM10007332_05630</name>
</gene>
<evidence type="ECO:0000313" key="2">
    <source>
        <dbReference type="EMBL" id="RKE90003.1"/>
    </source>
</evidence>
<dbReference type="Proteomes" id="UP000658202">
    <property type="component" value="Unassembled WGS sequence"/>
</dbReference>
<comment type="caution">
    <text evidence="2">The sequence shown here is derived from an EMBL/GenBank/DDBJ whole genome shotgun (WGS) entry which is preliminary data.</text>
</comment>
<dbReference type="EMBL" id="RAQH01000001">
    <property type="protein sequence ID" value="RKE90003.1"/>
    <property type="molecule type" value="Genomic_DNA"/>
</dbReference>
<dbReference type="EMBL" id="BMCW01000001">
    <property type="protein sequence ID" value="GGG47010.1"/>
    <property type="molecule type" value="Genomic_DNA"/>
</dbReference>
<evidence type="ECO:0008006" key="5">
    <source>
        <dbReference type="Google" id="ProtNLM"/>
    </source>
</evidence>
<accession>A0A420DDZ6</accession>
<reference evidence="1" key="1">
    <citation type="journal article" date="2014" name="Int. J. Syst. Evol. Microbiol.">
        <title>Complete genome of a new Firmicutes species belonging to the dominant human colonic microbiota ('Ruminococcus bicirculans') reveals two chromosomes and a selective capacity to utilize plant glucans.</title>
        <authorList>
            <consortium name="NISC Comparative Sequencing Program"/>
            <person name="Wegmann U."/>
            <person name="Louis P."/>
            <person name="Goesmann A."/>
            <person name="Henrissat B."/>
            <person name="Duncan S.H."/>
            <person name="Flint H.J."/>
        </authorList>
    </citation>
    <scope>NUCLEOTIDE SEQUENCE</scope>
    <source>
        <strain evidence="1">CCM 8490</strain>
    </source>
</reference>
<name>A0A420DDZ6_9FLAO</name>
<evidence type="ECO:0000313" key="1">
    <source>
        <dbReference type="EMBL" id="GGG47010.1"/>
    </source>
</evidence>
<proteinExistence type="predicted"/>
<dbReference type="SUPFAM" id="SSF69279">
    <property type="entry name" value="Phage tail proteins"/>
    <property type="match status" value="1"/>
</dbReference>
<dbReference type="RefSeq" id="WP_120212284.1">
    <property type="nucleotide sequence ID" value="NZ_BMCW01000001.1"/>
</dbReference>
<dbReference type="Proteomes" id="UP000285906">
    <property type="component" value="Unassembled WGS sequence"/>
</dbReference>
<reference evidence="1" key="4">
    <citation type="submission" date="2024-05" db="EMBL/GenBank/DDBJ databases">
        <authorList>
            <person name="Sun Q."/>
            <person name="Sedlacek I."/>
        </authorList>
    </citation>
    <scope>NUCLEOTIDE SEQUENCE</scope>
    <source>
        <strain evidence="1">CCM 8490</strain>
    </source>
</reference>
<reference evidence="2 3" key="2">
    <citation type="submission" date="2018-09" db="EMBL/GenBank/DDBJ databases">
        <title>Genomic Encyclopedia of Archaeal and Bacterial Type Strains, Phase II (KMG-II): from individual species to whole genera.</title>
        <authorList>
            <person name="Goeker M."/>
        </authorList>
    </citation>
    <scope>NUCLEOTIDE SEQUENCE [LARGE SCALE GENOMIC DNA]</scope>
    <source>
        <strain evidence="2 3">DSM 27620</strain>
    </source>
</reference>
<protein>
    <recommendedName>
        <fullName evidence="5">Late control protein</fullName>
    </recommendedName>
</protein>
<dbReference type="AlphaFoldDB" id="A0A420DDZ6"/>
<evidence type="ECO:0000313" key="4">
    <source>
        <dbReference type="Proteomes" id="UP000658202"/>
    </source>
</evidence>
<keyword evidence="4" id="KW-1185">Reference proteome</keyword>
<reference evidence="4" key="3">
    <citation type="journal article" date="2019" name="Int. J. Syst. Evol. Microbiol.">
        <title>The Global Catalogue of Microorganisms (GCM) 10K type strain sequencing project: providing services to taxonomists for standard genome sequencing and annotation.</title>
        <authorList>
            <consortium name="The Broad Institute Genomics Platform"/>
            <consortium name="The Broad Institute Genome Sequencing Center for Infectious Disease"/>
            <person name="Wu L."/>
            <person name="Ma J."/>
        </authorList>
    </citation>
    <scope>NUCLEOTIDE SEQUENCE [LARGE SCALE GENOMIC DNA]</scope>
    <source>
        <strain evidence="4">CCM 8490</strain>
    </source>
</reference>
<dbReference type="OrthoDB" id="1065075at2"/>
<sequence>MFILSSKIEIGDFVFNSVNEVEITKSVLELVDTAVIKMPTKFKIRSNNEQKYIEEVIMPGDPVKITLGYEGKYEGVEFVGFVKKVNPKIPMEIHCEDAMWLLRRKNISKSWKKTTLKEILQEIVSGTGIKLSKRVPDVALESWIIRSKNGTQALQDIKENMAMTIFLEDDGTLYCGLQQATNIGQRVKYDLNYNLVENNLEFKTADEKKIKVIYTWTDKKTNKKKTYTAGDDGGEERRFNLNAVYDEKIMQNMADKVLKEAKYDGFEGDVTSFLLPYATRGMAAELIDKEHKNREGNYFIKSVVTTFGMSGARRKSTLGNRL</sequence>